<proteinExistence type="predicted"/>
<dbReference type="AlphaFoldDB" id="A0A5B7HGB6"/>
<protein>
    <submittedName>
        <fullName evidence="1">Uncharacterized protein</fullName>
    </submittedName>
</protein>
<gene>
    <name evidence="1" type="ORF">E2C01_066141</name>
</gene>
<reference evidence="1 2" key="1">
    <citation type="submission" date="2019-05" db="EMBL/GenBank/DDBJ databases">
        <title>Another draft genome of Portunus trituberculatus and its Hox gene families provides insights of decapod evolution.</title>
        <authorList>
            <person name="Jeong J.-H."/>
            <person name="Song I."/>
            <person name="Kim S."/>
            <person name="Choi T."/>
            <person name="Kim D."/>
            <person name="Ryu S."/>
            <person name="Kim W."/>
        </authorList>
    </citation>
    <scope>NUCLEOTIDE SEQUENCE [LARGE SCALE GENOMIC DNA]</scope>
    <source>
        <tissue evidence="1">Muscle</tissue>
    </source>
</reference>
<comment type="caution">
    <text evidence="1">The sequence shown here is derived from an EMBL/GenBank/DDBJ whole genome shotgun (WGS) entry which is preliminary data.</text>
</comment>
<dbReference type="Proteomes" id="UP000324222">
    <property type="component" value="Unassembled WGS sequence"/>
</dbReference>
<name>A0A5B7HGB6_PORTR</name>
<evidence type="ECO:0000313" key="2">
    <source>
        <dbReference type="Proteomes" id="UP000324222"/>
    </source>
</evidence>
<dbReference type="EMBL" id="VSRR010033673">
    <property type="protein sequence ID" value="MPC71851.1"/>
    <property type="molecule type" value="Genomic_DNA"/>
</dbReference>
<accession>A0A5B7HGB6</accession>
<organism evidence="1 2">
    <name type="scientific">Portunus trituberculatus</name>
    <name type="common">Swimming crab</name>
    <name type="synonym">Neptunus trituberculatus</name>
    <dbReference type="NCBI Taxonomy" id="210409"/>
    <lineage>
        <taxon>Eukaryota</taxon>
        <taxon>Metazoa</taxon>
        <taxon>Ecdysozoa</taxon>
        <taxon>Arthropoda</taxon>
        <taxon>Crustacea</taxon>
        <taxon>Multicrustacea</taxon>
        <taxon>Malacostraca</taxon>
        <taxon>Eumalacostraca</taxon>
        <taxon>Eucarida</taxon>
        <taxon>Decapoda</taxon>
        <taxon>Pleocyemata</taxon>
        <taxon>Brachyura</taxon>
        <taxon>Eubrachyura</taxon>
        <taxon>Portunoidea</taxon>
        <taxon>Portunidae</taxon>
        <taxon>Portuninae</taxon>
        <taxon>Portunus</taxon>
    </lineage>
</organism>
<evidence type="ECO:0000313" key="1">
    <source>
        <dbReference type="EMBL" id="MPC71851.1"/>
    </source>
</evidence>
<keyword evidence="2" id="KW-1185">Reference proteome</keyword>
<sequence>MDRASKNPLSFVPPNVWSSTPPASGVPRYSTYVCCFFSCLRIGGWRLRRISRVWTSLEKYSKSTS</sequence>